<sequence>MTTSHPAVDTTSCADTTGPTDSTVAAVAVGRDRRHRRYHGPIGVVA</sequence>
<accession>U2YVB2</accession>
<evidence type="ECO:0000313" key="3">
    <source>
        <dbReference type="Proteomes" id="UP000016986"/>
    </source>
</evidence>
<proteinExistence type="predicted"/>
<protein>
    <submittedName>
        <fullName evidence="2">Uncharacterized protein</fullName>
    </submittedName>
</protein>
<gene>
    <name evidence="2" type="ORF">MBEHAL_1472</name>
</gene>
<evidence type="ECO:0000313" key="2">
    <source>
        <dbReference type="EMBL" id="GAD52712.1"/>
    </source>
</evidence>
<comment type="caution">
    <text evidence="2">The sequence shown here is derived from an EMBL/GenBank/DDBJ whole genome shotgun (WGS) entry which is preliminary data.</text>
</comment>
<feature type="region of interest" description="Disordered" evidence="1">
    <location>
        <begin position="1"/>
        <end position="21"/>
    </location>
</feature>
<keyword evidence="3" id="KW-1185">Reference proteome</keyword>
<organism evidence="2 3">
    <name type="scientific">Halarchaeum acidiphilum MH1-52-1</name>
    <dbReference type="NCBI Taxonomy" id="1261545"/>
    <lineage>
        <taxon>Archaea</taxon>
        <taxon>Methanobacteriati</taxon>
        <taxon>Methanobacteriota</taxon>
        <taxon>Stenosarchaea group</taxon>
        <taxon>Halobacteria</taxon>
        <taxon>Halobacteriales</taxon>
        <taxon>Halobacteriaceae</taxon>
    </lineage>
</organism>
<dbReference type="AlphaFoldDB" id="U2YVB2"/>
<name>U2YVB2_9EURY</name>
<dbReference type="RefSeq" id="WP_020222365.1">
    <property type="nucleotide sequence ID" value="NZ_BANO01000214.1"/>
</dbReference>
<reference evidence="2 3" key="1">
    <citation type="submission" date="2013-09" db="EMBL/GenBank/DDBJ databases">
        <title>Whole genome sequencing of Halarchaeum acidiphilum strain MH1-52-1.</title>
        <authorList>
            <person name="Shimane Y."/>
            <person name="Minegishi H."/>
            <person name="Nishi S."/>
            <person name="Echigo A."/>
            <person name="Shuto A."/>
            <person name="Konishi M."/>
            <person name="Ito T."/>
            <person name="Ohkuma M."/>
            <person name="Ohta Y."/>
            <person name="Nagano Y."/>
            <person name="Tsubouchi T."/>
            <person name="Mori K."/>
            <person name="Usui K."/>
            <person name="Kamekura M."/>
            <person name="Usami R."/>
            <person name="Takaki Y."/>
            <person name="Hatada Y."/>
        </authorList>
    </citation>
    <scope>NUCLEOTIDE SEQUENCE [LARGE SCALE GENOMIC DNA]</scope>
    <source>
        <strain evidence="2 3">JCM 16109</strain>
    </source>
</reference>
<dbReference type="EMBL" id="BATA01000032">
    <property type="protein sequence ID" value="GAD52712.1"/>
    <property type="molecule type" value="Genomic_DNA"/>
</dbReference>
<dbReference type="Proteomes" id="UP000016986">
    <property type="component" value="Unassembled WGS sequence"/>
</dbReference>
<evidence type="ECO:0000256" key="1">
    <source>
        <dbReference type="SAM" id="MobiDB-lite"/>
    </source>
</evidence>